<dbReference type="SUPFAM" id="SSF101116">
    <property type="entry name" value="Flagellar export chaperone FliS"/>
    <property type="match status" value="1"/>
</dbReference>
<evidence type="ECO:0008006" key="7">
    <source>
        <dbReference type="Google" id="ProtNLM"/>
    </source>
</evidence>
<dbReference type="EMBL" id="UINC01004290">
    <property type="protein sequence ID" value="SVA13229.1"/>
    <property type="molecule type" value="Genomic_DNA"/>
</dbReference>
<evidence type="ECO:0000313" key="6">
    <source>
        <dbReference type="EMBL" id="SVA13229.1"/>
    </source>
</evidence>
<dbReference type="PANTHER" id="PTHR34773:SF1">
    <property type="entry name" value="FLAGELLAR SECRETION CHAPERONE FLIS"/>
    <property type="match status" value="1"/>
</dbReference>
<dbReference type="GO" id="GO:0005829">
    <property type="term" value="C:cytosol"/>
    <property type="evidence" value="ECO:0007669"/>
    <property type="project" value="UniProtKB-SubCell"/>
</dbReference>
<keyword evidence="3" id="KW-0963">Cytoplasm</keyword>
<keyword evidence="4" id="KW-1005">Bacterial flagellum biogenesis</keyword>
<name>A0A381TBX1_9ZZZZ</name>
<reference evidence="6" key="1">
    <citation type="submission" date="2018-05" db="EMBL/GenBank/DDBJ databases">
        <authorList>
            <person name="Lanie J.A."/>
            <person name="Ng W.-L."/>
            <person name="Kazmierczak K.M."/>
            <person name="Andrzejewski T.M."/>
            <person name="Davidsen T.M."/>
            <person name="Wayne K.J."/>
            <person name="Tettelin H."/>
            <person name="Glass J.I."/>
            <person name="Rusch D."/>
            <person name="Podicherti R."/>
            <person name="Tsui H.-C.T."/>
            <person name="Winkler M.E."/>
        </authorList>
    </citation>
    <scope>NUCLEOTIDE SEQUENCE</scope>
</reference>
<gene>
    <name evidence="6" type="ORF">METZ01_LOCUS66083</name>
</gene>
<comment type="similarity">
    <text evidence="2">Belongs to the FliS family.</text>
</comment>
<comment type="subcellular location">
    <subcellularLocation>
        <location evidence="1">Cytoplasm</location>
        <location evidence="1">Cytosol</location>
    </subcellularLocation>
</comment>
<dbReference type="GO" id="GO:0044780">
    <property type="term" value="P:bacterial-type flagellum assembly"/>
    <property type="evidence" value="ECO:0007669"/>
    <property type="project" value="InterPro"/>
</dbReference>
<dbReference type="AlphaFoldDB" id="A0A381TBX1"/>
<dbReference type="PANTHER" id="PTHR34773">
    <property type="entry name" value="FLAGELLAR SECRETION CHAPERONE FLIS"/>
    <property type="match status" value="1"/>
</dbReference>
<evidence type="ECO:0000256" key="1">
    <source>
        <dbReference type="ARBA" id="ARBA00004514"/>
    </source>
</evidence>
<organism evidence="6">
    <name type="scientific">marine metagenome</name>
    <dbReference type="NCBI Taxonomy" id="408172"/>
    <lineage>
        <taxon>unclassified sequences</taxon>
        <taxon>metagenomes</taxon>
        <taxon>ecological metagenomes</taxon>
    </lineage>
</organism>
<dbReference type="CDD" id="cd16098">
    <property type="entry name" value="FliS"/>
    <property type="match status" value="1"/>
</dbReference>
<dbReference type="InterPro" id="IPR003713">
    <property type="entry name" value="FliS"/>
</dbReference>
<dbReference type="GO" id="GO:0071973">
    <property type="term" value="P:bacterial-type flagellum-dependent cell motility"/>
    <property type="evidence" value="ECO:0007669"/>
    <property type="project" value="TreeGrafter"/>
</dbReference>
<dbReference type="InterPro" id="IPR036584">
    <property type="entry name" value="FliS_sf"/>
</dbReference>
<evidence type="ECO:0000256" key="5">
    <source>
        <dbReference type="ARBA" id="ARBA00023186"/>
    </source>
</evidence>
<evidence type="ECO:0000256" key="2">
    <source>
        <dbReference type="ARBA" id="ARBA00008787"/>
    </source>
</evidence>
<dbReference type="Pfam" id="PF02561">
    <property type="entry name" value="FliS"/>
    <property type="match status" value="1"/>
</dbReference>
<sequence length="148" mass="16572">MATHRFHNEYRQNEVATSSQGKLIVMMYEGALKFVALAIEGIDNQDLSKKGLYINKTHDIINELSCALDMKKGGDVAQKLESLYQYILHQLTLANIKSDRKALESIVNVITPLMEAWKELLAKANNNGAGNDHPNLATHPHKKITSRC</sequence>
<keyword evidence="5" id="KW-0143">Chaperone</keyword>
<dbReference type="Gene3D" id="1.20.120.340">
    <property type="entry name" value="Flagellar protein FliS"/>
    <property type="match status" value="1"/>
</dbReference>
<protein>
    <recommendedName>
        <fullName evidence="7">Flagellar secretion chaperone FliS</fullName>
    </recommendedName>
</protein>
<dbReference type="NCBIfam" id="TIGR00208">
    <property type="entry name" value="fliS"/>
    <property type="match status" value="1"/>
</dbReference>
<proteinExistence type="inferred from homology"/>
<evidence type="ECO:0000256" key="3">
    <source>
        <dbReference type="ARBA" id="ARBA00022490"/>
    </source>
</evidence>
<evidence type="ECO:0000256" key="4">
    <source>
        <dbReference type="ARBA" id="ARBA00022795"/>
    </source>
</evidence>
<accession>A0A381TBX1</accession>
<dbReference type="PIRSF" id="PIRSF039090">
    <property type="entry name" value="Flis"/>
    <property type="match status" value="1"/>
</dbReference>